<dbReference type="EMBL" id="JAMSHJ010000004">
    <property type="protein sequence ID" value="KAI5420366.1"/>
    <property type="molecule type" value="Genomic_DNA"/>
</dbReference>
<keyword evidence="2" id="KW-1185">Reference proteome</keyword>
<gene>
    <name evidence="1" type="ORF">KIW84_044233</name>
</gene>
<comment type="caution">
    <text evidence="1">The sequence shown here is derived from an EMBL/GenBank/DDBJ whole genome shotgun (WGS) entry which is preliminary data.</text>
</comment>
<name>A0A9D5AV63_PEA</name>
<protein>
    <submittedName>
        <fullName evidence="1">Uncharacterized protein</fullName>
    </submittedName>
</protein>
<sequence>MSCTFQFMPPSWFVSMPLFQWYRWSEYVRKWIRIASCAELLFQTCVVPPLTLHLTFHLTLLLRVTGRVTVVNWDLIARRSLGYGYVNYNNPPDAARDVRQKLGW</sequence>
<evidence type="ECO:0000313" key="1">
    <source>
        <dbReference type="EMBL" id="KAI5420366.1"/>
    </source>
</evidence>
<reference evidence="1 2" key="1">
    <citation type="journal article" date="2022" name="Nat. Genet.">
        <title>Improved pea reference genome and pan-genome highlight genomic features and evolutionary characteristics.</title>
        <authorList>
            <person name="Yang T."/>
            <person name="Liu R."/>
            <person name="Luo Y."/>
            <person name="Hu S."/>
            <person name="Wang D."/>
            <person name="Wang C."/>
            <person name="Pandey M.K."/>
            <person name="Ge S."/>
            <person name="Xu Q."/>
            <person name="Li N."/>
            <person name="Li G."/>
            <person name="Huang Y."/>
            <person name="Saxena R.K."/>
            <person name="Ji Y."/>
            <person name="Li M."/>
            <person name="Yan X."/>
            <person name="He Y."/>
            <person name="Liu Y."/>
            <person name="Wang X."/>
            <person name="Xiang C."/>
            <person name="Varshney R.K."/>
            <person name="Ding H."/>
            <person name="Gao S."/>
            <person name="Zong X."/>
        </authorList>
    </citation>
    <scope>NUCLEOTIDE SEQUENCE [LARGE SCALE GENOMIC DNA]</scope>
    <source>
        <strain evidence="1 2">cv. Zhongwan 6</strain>
    </source>
</reference>
<organism evidence="1 2">
    <name type="scientific">Pisum sativum</name>
    <name type="common">Garden pea</name>
    <name type="synonym">Lathyrus oleraceus</name>
    <dbReference type="NCBI Taxonomy" id="3888"/>
    <lineage>
        <taxon>Eukaryota</taxon>
        <taxon>Viridiplantae</taxon>
        <taxon>Streptophyta</taxon>
        <taxon>Embryophyta</taxon>
        <taxon>Tracheophyta</taxon>
        <taxon>Spermatophyta</taxon>
        <taxon>Magnoliopsida</taxon>
        <taxon>eudicotyledons</taxon>
        <taxon>Gunneridae</taxon>
        <taxon>Pentapetalae</taxon>
        <taxon>rosids</taxon>
        <taxon>fabids</taxon>
        <taxon>Fabales</taxon>
        <taxon>Fabaceae</taxon>
        <taxon>Papilionoideae</taxon>
        <taxon>50 kb inversion clade</taxon>
        <taxon>NPAAA clade</taxon>
        <taxon>Hologalegina</taxon>
        <taxon>IRL clade</taxon>
        <taxon>Fabeae</taxon>
        <taxon>Lathyrus</taxon>
    </lineage>
</organism>
<dbReference type="AlphaFoldDB" id="A0A9D5AV63"/>
<accession>A0A9D5AV63</accession>
<evidence type="ECO:0000313" key="2">
    <source>
        <dbReference type="Proteomes" id="UP001058974"/>
    </source>
</evidence>
<dbReference type="Gramene" id="Psat04G0423300-T1">
    <property type="protein sequence ID" value="KAI5420366.1"/>
    <property type="gene ID" value="KIW84_044233"/>
</dbReference>
<dbReference type="Proteomes" id="UP001058974">
    <property type="component" value="Chromosome 4"/>
</dbReference>
<proteinExistence type="predicted"/>